<protein>
    <recommendedName>
        <fullName evidence="4">DUF1761 domain-containing protein</fullName>
    </recommendedName>
</protein>
<dbReference type="EMBL" id="AP014546">
    <property type="protein sequence ID" value="BBB29896.1"/>
    <property type="molecule type" value="Genomic_DNA"/>
</dbReference>
<keyword evidence="1" id="KW-0812">Transmembrane</keyword>
<feature type="transmembrane region" description="Helical" evidence="1">
    <location>
        <begin position="6"/>
        <end position="29"/>
    </location>
</feature>
<reference evidence="2 3" key="1">
    <citation type="journal article" date="2008" name="Int. J. Syst. Evol. Microbiol.">
        <title>Neptunomonas japonica sp. nov., an Osedax japonicus symbiont-like bacterium isolated from sediment adjacent to sperm whale carcasses off Kagoshima, Japan.</title>
        <authorList>
            <person name="Miyazaki M."/>
            <person name="Nogi Y."/>
            <person name="Fujiwara Y."/>
            <person name="Kawato M."/>
            <person name="Kubokawa K."/>
            <person name="Horikoshi K."/>
        </authorList>
    </citation>
    <scope>NUCLEOTIDE SEQUENCE [LARGE SCALE GENOMIC DNA]</scope>
    <source>
        <strain evidence="2 3">JAMM 1380</strain>
    </source>
</reference>
<dbReference type="InterPro" id="IPR013879">
    <property type="entry name" value="DUF1761"/>
</dbReference>
<keyword evidence="3" id="KW-1185">Reference proteome</keyword>
<dbReference type="KEGG" id="njp:NEJAP_1946"/>
<evidence type="ECO:0008006" key="4">
    <source>
        <dbReference type="Google" id="ProtNLM"/>
    </source>
</evidence>
<feature type="transmembrane region" description="Helical" evidence="1">
    <location>
        <begin position="109"/>
        <end position="130"/>
    </location>
</feature>
<dbReference type="Proteomes" id="UP000595332">
    <property type="component" value="Chromosome"/>
</dbReference>
<name>A0A7R6SVY8_9GAMM</name>
<sequence>MFDINLLGVIAATVIGMLLGALWYSPIAFGGAWMKCIGKTPETLGKQTVPLVGSIISSFLTAVGVSLLFSLLTISDISSAVSIGAILGCLVIFPALLSDNLFCGWGNKLLIIQSGYRVVSVFLMSLVMYLV</sequence>
<feature type="transmembrane region" description="Helical" evidence="1">
    <location>
        <begin position="77"/>
        <end position="97"/>
    </location>
</feature>
<accession>A0A7R6SVY8</accession>
<dbReference type="RefSeq" id="WP_201347121.1">
    <property type="nucleotide sequence ID" value="NZ_AP014546.1"/>
</dbReference>
<dbReference type="Pfam" id="PF08570">
    <property type="entry name" value="DUF1761"/>
    <property type="match status" value="1"/>
</dbReference>
<proteinExistence type="predicted"/>
<keyword evidence="1" id="KW-0472">Membrane</keyword>
<evidence type="ECO:0000313" key="3">
    <source>
        <dbReference type="Proteomes" id="UP000595332"/>
    </source>
</evidence>
<organism evidence="2 3">
    <name type="scientific">Neptunomonas japonica JAMM 1380</name>
    <dbReference type="NCBI Taxonomy" id="1441457"/>
    <lineage>
        <taxon>Bacteria</taxon>
        <taxon>Pseudomonadati</taxon>
        <taxon>Pseudomonadota</taxon>
        <taxon>Gammaproteobacteria</taxon>
        <taxon>Oceanospirillales</taxon>
        <taxon>Oceanospirillaceae</taxon>
        <taxon>Neptunomonas</taxon>
    </lineage>
</organism>
<evidence type="ECO:0000313" key="2">
    <source>
        <dbReference type="EMBL" id="BBB29896.1"/>
    </source>
</evidence>
<evidence type="ECO:0000256" key="1">
    <source>
        <dbReference type="SAM" id="Phobius"/>
    </source>
</evidence>
<gene>
    <name evidence="2" type="ORF">NEJAP_1946</name>
</gene>
<keyword evidence="1" id="KW-1133">Transmembrane helix</keyword>
<feature type="transmembrane region" description="Helical" evidence="1">
    <location>
        <begin position="49"/>
        <end position="71"/>
    </location>
</feature>
<dbReference type="AlphaFoldDB" id="A0A7R6SVY8"/>